<dbReference type="GO" id="GO:0004053">
    <property type="term" value="F:arginase activity"/>
    <property type="evidence" value="ECO:0007669"/>
    <property type="project" value="UniProtKB-EC"/>
</dbReference>
<comment type="caution">
    <text evidence="13">The sequence shown here is derived from an EMBL/GenBank/DDBJ whole genome shotgun (WGS) entry which is preliminary data.</text>
</comment>
<keyword evidence="5 12" id="KW-0479">Metal-binding</keyword>
<dbReference type="EC" id="3.5.3.1" evidence="2 9"/>
<dbReference type="InterPro" id="IPR023696">
    <property type="entry name" value="Ureohydrolase_dom_sf"/>
</dbReference>
<dbReference type="PANTHER" id="PTHR43782:SF3">
    <property type="entry name" value="ARGINASE"/>
    <property type="match status" value="1"/>
</dbReference>
<dbReference type="InterPro" id="IPR006035">
    <property type="entry name" value="Ureohydrolase"/>
</dbReference>
<dbReference type="PROSITE" id="PS01053">
    <property type="entry name" value="ARGINASE_1"/>
    <property type="match status" value="1"/>
</dbReference>
<dbReference type="CDD" id="cd09989">
    <property type="entry name" value="Arginase"/>
    <property type="match status" value="1"/>
</dbReference>
<dbReference type="Pfam" id="PF00491">
    <property type="entry name" value="Arginase"/>
    <property type="match status" value="1"/>
</dbReference>
<dbReference type="NCBIfam" id="TIGR01229">
    <property type="entry name" value="rocF_arginase"/>
    <property type="match status" value="1"/>
</dbReference>
<evidence type="ECO:0000256" key="2">
    <source>
        <dbReference type="ARBA" id="ARBA00012168"/>
    </source>
</evidence>
<reference evidence="13" key="2">
    <citation type="journal article" date="2023" name="Front. Microbiol.">
        <title>Ralstonia chuxiongensis sp. nov., Ralstonia mojiangensis sp. nov., and Ralstonia soli sp. nov., isolated from tobacco fields, are three novel species in the family Burkholderiaceae.</title>
        <authorList>
            <person name="Lu C.H."/>
            <person name="Zhang Y.Y."/>
            <person name="Jiang N."/>
            <person name="Chen W."/>
            <person name="Shao X."/>
            <person name="Zhao Z.M."/>
            <person name="Lu W.L."/>
            <person name="Hu X."/>
            <person name="Xi Y.X."/>
            <person name="Zou S.Y."/>
            <person name="Wei Q.J."/>
            <person name="Lin Z.L."/>
            <person name="Gong L."/>
            <person name="Gai X.T."/>
            <person name="Zhang L.Q."/>
            <person name="Li J.Y."/>
            <person name="Jin Y."/>
            <person name="Xia Z.Y."/>
        </authorList>
    </citation>
    <scope>NUCLEOTIDE SEQUENCE</scope>
    <source>
        <strain evidence="13">21MJYT02-11</strain>
    </source>
</reference>
<protein>
    <recommendedName>
        <fullName evidence="3 9">Arginase</fullName>
        <ecNumber evidence="2 9">3.5.3.1</ecNumber>
    </recommendedName>
</protein>
<dbReference type="PRINTS" id="PR00116">
    <property type="entry name" value="ARGINASE"/>
</dbReference>
<dbReference type="InterPro" id="IPR020855">
    <property type="entry name" value="Ureohydrolase_Mn_BS"/>
</dbReference>
<dbReference type="PROSITE" id="PS51409">
    <property type="entry name" value="ARGINASE_2"/>
    <property type="match status" value="1"/>
</dbReference>
<evidence type="ECO:0000256" key="12">
    <source>
        <dbReference type="RuleBase" id="RU361159"/>
    </source>
</evidence>
<organism evidence="13 14">
    <name type="scientific">Ralstonia soli</name>
    <dbReference type="NCBI Taxonomy" id="2953896"/>
    <lineage>
        <taxon>Bacteria</taxon>
        <taxon>Pseudomonadati</taxon>
        <taxon>Pseudomonadota</taxon>
        <taxon>Betaproteobacteria</taxon>
        <taxon>Burkholderiales</taxon>
        <taxon>Burkholderiaceae</taxon>
        <taxon>Ralstonia</taxon>
    </lineage>
</organism>
<dbReference type="Gene3D" id="3.40.800.10">
    <property type="entry name" value="Ureohydrolase domain"/>
    <property type="match status" value="1"/>
</dbReference>
<keyword evidence="6 11" id="KW-0378">Hydrolase</keyword>
<evidence type="ECO:0000256" key="7">
    <source>
        <dbReference type="ARBA" id="ARBA00023211"/>
    </source>
</evidence>
<dbReference type="SUPFAM" id="SSF52768">
    <property type="entry name" value="Arginase/deacetylase"/>
    <property type="match status" value="1"/>
</dbReference>
<evidence type="ECO:0000256" key="10">
    <source>
        <dbReference type="PROSITE-ProRule" id="PRU00742"/>
    </source>
</evidence>
<dbReference type="PANTHER" id="PTHR43782">
    <property type="entry name" value="ARGINASE"/>
    <property type="match status" value="1"/>
</dbReference>
<comment type="catalytic activity">
    <reaction evidence="8 12">
        <text>L-arginine + H2O = urea + L-ornithine</text>
        <dbReference type="Rhea" id="RHEA:20569"/>
        <dbReference type="ChEBI" id="CHEBI:15377"/>
        <dbReference type="ChEBI" id="CHEBI:16199"/>
        <dbReference type="ChEBI" id="CHEBI:32682"/>
        <dbReference type="ChEBI" id="CHEBI:46911"/>
        <dbReference type="EC" id="3.5.3.1"/>
    </reaction>
</comment>
<proteinExistence type="inferred from homology"/>
<dbReference type="InterPro" id="IPR014033">
    <property type="entry name" value="Arginase"/>
</dbReference>
<dbReference type="PIRSF" id="PIRSF036979">
    <property type="entry name" value="Arginase"/>
    <property type="match status" value="1"/>
</dbReference>
<sequence>MNTRLSLDVPPVHTQVPLPVTLIGVPSDAGASRVGACMGPDALRVAQLGPALAALGSDVHDLGNLAGPPNPRGPRDDRSGLRNLEECVQWNRSVHDAVFAELSQGRLPIMLGGDHHLAIGSISAVARHCQTQGKRLRVLWFDAHADCNTPDISPTGNVHGIPVASLYGFGPAILATLGGLRPALQPGELRQIGLRSVDDSEKHMIQTLDIEAYDMRRIDELGMREVMQRALRDVSDPDVHLHVSFDVDFLDPEIAPGTGTTVRGGPNYREAQLCMEMIADTGKLRSLDVVELNPALDMRNQTAELVVDLMESLFGKSTLIRPAHAELTSTHLASPLA</sequence>
<evidence type="ECO:0000256" key="6">
    <source>
        <dbReference type="ARBA" id="ARBA00022801"/>
    </source>
</evidence>
<dbReference type="RefSeq" id="WP_252681773.1">
    <property type="nucleotide sequence ID" value="NZ_JAMXHT010000005.1"/>
</dbReference>
<evidence type="ECO:0000256" key="1">
    <source>
        <dbReference type="ARBA" id="ARBA00005098"/>
    </source>
</evidence>
<keyword evidence="7 12" id="KW-0464">Manganese</keyword>
<evidence type="ECO:0000313" key="13">
    <source>
        <dbReference type="EMBL" id="MCO5399515.1"/>
    </source>
</evidence>
<dbReference type="Proteomes" id="UP001162811">
    <property type="component" value="Unassembled WGS sequence"/>
</dbReference>
<evidence type="ECO:0000313" key="14">
    <source>
        <dbReference type="Proteomes" id="UP001162811"/>
    </source>
</evidence>
<comment type="cofactor">
    <cofactor evidence="12">
        <name>Mn(2+)</name>
        <dbReference type="ChEBI" id="CHEBI:29035"/>
    </cofactor>
    <text evidence="12">Binds 2 manganese ions per subunit.</text>
</comment>
<accession>A0ABT1AM62</accession>
<keyword evidence="14" id="KW-1185">Reference proteome</keyword>
<evidence type="ECO:0000256" key="9">
    <source>
        <dbReference type="NCBIfam" id="TIGR01229"/>
    </source>
</evidence>
<keyword evidence="4 12" id="KW-0056">Arginine metabolism</keyword>
<evidence type="ECO:0000256" key="4">
    <source>
        <dbReference type="ARBA" id="ARBA00022503"/>
    </source>
</evidence>
<gene>
    <name evidence="13" type="primary">rocF</name>
    <name evidence="13" type="ORF">NG900_15060</name>
</gene>
<name>A0ABT1AM62_9RALS</name>
<comment type="similarity">
    <text evidence="10 11">Belongs to the arginase family.</text>
</comment>
<evidence type="ECO:0000256" key="11">
    <source>
        <dbReference type="RuleBase" id="RU003684"/>
    </source>
</evidence>
<evidence type="ECO:0000256" key="5">
    <source>
        <dbReference type="ARBA" id="ARBA00022723"/>
    </source>
</evidence>
<evidence type="ECO:0000256" key="3">
    <source>
        <dbReference type="ARBA" id="ARBA00018123"/>
    </source>
</evidence>
<evidence type="ECO:0000256" key="8">
    <source>
        <dbReference type="ARBA" id="ARBA00047391"/>
    </source>
</evidence>
<dbReference type="EMBL" id="JAMXHT010000005">
    <property type="protein sequence ID" value="MCO5399515.1"/>
    <property type="molecule type" value="Genomic_DNA"/>
</dbReference>
<reference evidence="13" key="1">
    <citation type="submission" date="2022-06" db="EMBL/GenBank/DDBJ databases">
        <authorList>
            <person name="Lu C.-H."/>
        </authorList>
    </citation>
    <scope>NUCLEOTIDE SEQUENCE</scope>
    <source>
        <strain evidence="13">21MJYT02-11</strain>
    </source>
</reference>
<comment type="pathway">
    <text evidence="1">Nitrogen metabolism; urea cycle; L-ornithine and urea from L-arginine: step 1/1.</text>
</comment>